<dbReference type="SUPFAM" id="SSF88713">
    <property type="entry name" value="Glycoside hydrolase/deacetylase"/>
    <property type="match status" value="1"/>
</dbReference>
<dbReference type="PANTHER" id="PTHR34216">
    <property type="match status" value="1"/>
</dbReference>
<dbReference type="InterPro" id="IPR011330">
    <property type="entry name" value="Glyco_hydro/deAcase_b/a-brl"/>
</dbReference>
<evidence type="ECO:0000313" key="4">
    <source>
        <dbReference type="EMBL" id="SIN94604.1"/>
    </source>
</evidence>
<keyword evidence="2" id="KW-0732">Signal</keyword>
<dbReference type="GO" id="GO:0005975">
    <property type="term" value="P:carbohydrate metabolic process"/>
    <property type="evidence" value="ECO:0007669"/>
    <property type="project" value="InterPro"/>
</dbReference>
<dbReference type="OrthoDB" id="9778320at2"/>
<dbReference type="PROSITE" id="PS51677">
    <property type="entry name" value="NODB"/>
    <property type="match status" value="1"/>
</dbReference>
<gene>
    <name evidence="4" type="ORF">SAMN05878443_0616</name>
</gene>
<organism evidence="4 5">
    <name type="scientific">Carnobacterium alterfunditum</name>
    <dbReference type="NCBI Taxonomy" id="28230"/>
    <lineage>
        <taxon>Bacteria</taxon>
        <taxon>Bacillati</taxon>
        <taxon>Bacillota</taxon>
        <taxon>Bacilli</taxon>
        <taxon>Lactobacillales</taxon>
        <taxon>Carnobacteriaceae</taxon>
        <taxon>Carnobacterium</taxon>
    </lineage>
</organism>
<comment type="subcellular location">
    <subcellularLocation>
        <location evidence="1">Secreted</location>
    </subcellularLocation>
</comment>
<sequence length="252" mass="29189">MTFNVLMYHEFRERGDVDVMNPSTISVAQNYQDALPTVLFSYIDDFKEQMNFLKSEGYHTLTLQEMKNFYEKGIPCPEKSVLITFDDAFQSVHKYAYPILKELQFQAVSFVVLGWLSQKKKIFDPTVSAVMSKQELEEMKDVFEFANHTTNLHKRYSNGTTEMQTTSLQELKEDLERCGEYVTYPDVFAYPFGIFASEDTKRLAEVGIHYAFTTIPGINTKSTPLLELHRDTVMLDCTLEKFKTIVERGPKK</sequence>
<accession>A0A1N6FH75</accession>
<dbReference type="RefSeq" id="WP_034547286.1">
    <property type="nucleotide sequence ID" value="NZ_FSRN01000001.1"/>
</dbReference>
<dbReference type="GO" id="GO:0016810">
    <property type="term" value="F:hydrolase activity, acting on carbon-nitrogen (but not peptide) bonds"/>
    <property type="evidence" value="ECO:0007669"/>
    <property type="project" value="InterPro"/>
</dbReference>
<evidence type="ECO:0000256" key="1">
    <source>
        <dbReference type="ARBA" id="ARBA00004613"/>
    </source>
</evidence>
<dbReference type="Gene3D" id="3.20.20.370">
    <property type="entry name" value="Glycoside hydrolase/deacetylase"/>
    <property type="match status" value="1"/>
</dbReference>
<evidence type="ECO:0000313" key="5">
    <source>
        <dbReference type="Proteomes" id="UP000184758"/>
    </source>
</evidence>
<keyword evidence="5" id="KW-1185">Reference proteome</keyword>
<reference evidence="5" key="1">
    <citation type="submission" date="2016-11" db="EMBL/GenBank/DDBJ databases">
        <authorList>
            <person name="Varghese N."/>
            <person name="Submissions S."/>
        </authorList>
    </citation>
    <scope>NUCLEOTIDE SEQUENCE [LARGE SCALE GENOMIC DNA]</scope>
    <source>
        <strain evidence="5">313</strain>
    </source>
</reference>
<dbReference type="Pfam" id="PF01522">
    <property type="entry name" value="Polysacc_deac_1"/>
    <property type="match status" value="1"/>
</dbReference>
<dbReference type="AlphaFoldDB" id="A0A1N6FH75"/>
<feature type="domain" description="NodB homology" evidence="3">
    <location>
        <begin position="79"/>
        <end position="252"/>
    </location>
</feature>
<dbReference type="Proteomes" id="UP000184758">
    <property type="component" value="Unassembled WGS sequence"/>
</dbReference>
<dbReference type="STRING" id="28230.SAMN05878443_0616"/>
<dbReference type="InterPro" id="IPR002509">
    <property type="entry name" value="NODB_dom"/>
</dbReference>
<dbReference type="eggNOG" id="COG0726">
    <property type="taxonomic scope" value="Bacteria"/>
</dbReference>
<evidence type="ECO:0000259" key="3">
    <source>
        <dbReference type="PROSITE" id="PS51677"/>
    </source>
</evidence>
<protein>
    <submittedName>
        <fullName evidence="4">Peptidoglycan/xylan/chitin deacetylase, PgdA/CDA1 family</fullName>
    </submittedName>
</protein>
<name>A0A1N6FH75_9LACT</name>
<dbReference type="PANTHER" id="PTHR34216:SF3">
    <property type="entry name" value="POLY-BETA-1,6-N-ACETYL-D-GLUCOSAMINE N-DEACETYLASE"/>
    <property type="match status" value="1"/>
</dbReference>
<dbReference type="GO" id="GO:0005576">
    <property type="term" value="C:extracellular region"/>
    <property type="evidence" value="ECO:0007669"/>
    <property type="project" value="UniProtKB-SubCell"/>
</dbReference>
<dbReference type="EMBL" id="FSRN01000001">
    <property type="protein sequence ID" value="SIN94604.1"/>
    <property type="molecule type" value="Genomic_DNA"/>
</dbReference>
<evidence type="ECO:0000256" key="2">
    <source>
        <dbReference type="ARBA" id="ARBA00022729"/>
    </source>
</evidence>
<proteinExistence type="predicted"/>
<dbReference type="InterPro" id="IPR051398">
    <property type="entry name" value="Polysacch_Deacetylase"/>
</dbReference>